<keyword evidence="2" id="KW-1185">Reference proteome</keyword>
<comment type="caution">
    <text evidence="1">The sequence shown here is derived from an EMBL/GenBank/DDBJ whole genome shotgun (WGS) entry which is preliminary data.</text>
</comment>
<sequence>MPPILRQLLNYIQAKWIYSNIWHSTFPWYGFSRPARTNNYYEGWHMHLNAKIRQHHLPFYQLVQVLHRKPKSDQARILAA</sequence>
<organism evidence="1 2">
    <name type="scientific">Paralvinella palmiformis</name>
    <dbReference type="NCBI Taxonomy" id="53620"/>
    <lineage>
        <taxon>Eukaryota</taxon>
        <taxon>Metazoa</taxon>
        <taxon>Spiralia</taxon>
        <taxon>Lophotrochozoa</taxon>
        <taxon>Annelida</taxon>
        <taxon>Polychaeta</taxon>
        <taxon>Sedentaria</taxon>
        <taxon>Canalipalpata</taxon>
        <taxon>Terebellida</taxon>
        <taxon>Terebelliformia</taxon>
        <taxon>Alvinellidae</taxon>
        <taxon>Paralvinella</taxon>
    </lineage>
</organism>
<dbReference type="EMBL" id="JAODUP010001106">
    <property type="protein sequence ID" value="KAK2141404.1"/>
    <property type="molecule type" value="Genomic_DNA"/>
</dbReference>
<proteinExistence type="predicted"/>
<accession>A0AAD9IV04</accession>
<name>A0AAD9IV04_9ANNE</name>
<gene>
    <name evidence="1" type="ORF">LSH36_1107g00028</name>
</gene>
<evidence type="ECO:0000313" key="2">
    <source>
        <dbReference type="Proteomes" id="UP001208570"/>
    </source>
</evidence>
<dbReference type="AlphaFoldDB" id="A0AAD9IV04"/>
<evidence type="ECO:0000313" key="1">
    <source>
        <dbReference type="EMBL" id="KAK2141404.1"/>
    </source>
</evidence>
<dbReference type="Proteomes" id="UP001208570">
    <property type="component" value="Unassembled WGS sequence"/>
</dbReference>
<reference evidence="1" key="1">
    <citation type="journal article" date="2023" name="Mol. Biol. Evol.">
        <title>Third-Generation Sequencing Reveals the Adaptive Role of the Epigenome in Three Deep-Sea Polychaetes.</title>
        <authorList>
            <person name="Perez M."/>
            <person name="Aroh O."/>
            <person name="Sun Y."/>
            <person name="Lan Y."/>
            <person name="Juniper S.K."/>
            <person name="Young C.R."/>
            <person name="Angers B."/>
            <person name="Qian P.Y."/>
        </authorList>
    </citation>
    <scope>NUCLEOTIDE SEQUENCE</scope>
    <source>
        <strain evidence="1">P08H-3</strain>
    </source>
</reference>
<protein>
    <submittedName>
        <fullName evidence="1">Uncharacterized protein</fullName>
    </submittedName>
</protein>